<gene>
    <name evidence="1" type="ORF">QR685DRAFT_446316</name>
</gene>
<sequence>KSYFIGFNNIYSRIIFIKNSYISKIIRVSIVTFSKKNLVNYKDPICSSNSNIVEYYIIFLN</sequence>
<dbReference type="EMBL" id="JAVLET010000007">
    <property type="protein sequence ID" value="KAL0468588.1"/>
    <property type="molecule type" value="Genomic_DNA"/>
</dbReference>
<evidence type="ECO:0000313" key="2">
    <source>
        <dbReference type="Proteomes" id="UP001451303"/>
    </source>
</evidence>
<dbReference type="Proteomes" id="UP001451303">
    <property type="component" value="Unassembled WGS sequence"/>
</dbReference>
<accession>A0ABR3D9P5</accession>
<protein>
    <submittedName>
        <fullName evidence="1">Uncharacterized protein</fullName>
    </submittedName>
</protein>
<keyword evidence="2" id="KW-1185">Reference proteome</keyword>
<evidence type="ECO:0000313" key="1">
    <source>
        <dbReference type="EMBL" id="KAL0468588.1"/>
    </source>
</evidence>
<proteinExistence type="predicted"/>
<organism evidence="1 2">
    <name type="scientific">Neurospora intermedia</name>
    <dbReference type="NCBI Taxonomy" id="5142"/>
    <lineage>
        <taxon>Eukaryota</taxon>
        <taxon>Fungi</taxon>
        <taxon>Dikarya</taxon>
        <taxon>Ascomycota</taxon>
        <taxon>Pezizomycotina</taxon>
        <taxon>Sordariomycetes</taxon>
        <taxon>Sordariomycetidae</taxon>
        <taxon>Sordariales</taxon>
        <taxon>Sordariaceae</taxon>
        <taxon>Neurospora</taxon>
    </lineage>
</organism>
<comment type="caution">
    <text evidence="1">The sequence shown here is derived from an EMBL/GenBank/DDBJ whole genome shotgun (WGS) entry which is preliminary data.</text>
</comment>
<feature type="non-terminal residue" evidence="1">
    <location>
        <position position="1"/>
    </location>
</feature>
<name>A0ABR3D9P5_NEUIN</name>
<reference evidence="1 2" key="1">
    <citation type="submission" date="2023-09" db="EMBL/GenBank/DDBJ databases">
        <title>Multi-omics analysis of a traditional fermented food reveals byproduct-associated fungal strains for waste-to-food upcycling.</title>
        <authorList>
            <consortium name="Lawrence Berkeley National Laboratory"/>
            <person name="Rekdal V.M."/>
            <person name="Villalobos-Escobedo J.M."/>
            <person name="Rodriguez-Valeron N."/>
            <person name="Garcia M.O."/>
            <person name="Vasquez D.P."/>
            <person name="Damayanti I."/>
            <person name="Sorensen P.M."/>
            <person name="Baidoo E.E."/>
            <person name="De Carvalho A.C."/>
            <person name="Riley R."/>
            <person name="Lipzen A."/>
            <person name="He G."/>
            <person name="Yan M."/>
            <person name="Haridas S."/>
            <person name="Daum C."/>
            <person name="Yoshinaga Y."/>
            <person name="Ng V."/>
            <person name="Grigoriev I.V."/>
            <person name="Munk R."/>
            <person name="Nuraida L."/>
            <person name="Wijaya C.H."/>
            <person name="Morales P.-C."/>
            <person name="Keasling J.D."/>
        </authorList>
    </citation>
    <scope>NUCLEOTIDE SEQUENCE [LARGE SCALE GENOMIC DNA]</scope>
    <source>
        <strain evidence="1 2">FGSC 2613</strain>
    </source>
</reference>